<accession>A0ABV8N5P0</accession>
<feature type="region of interest" description="Disordered" evidence="1">
    <location>
        <begin position="23"/>
        <end position="59"/>
    </location>
</feature>
<protein>
    <submittedName>
        <fullName evidence="2">Uncharacterized protein</fullName>
    </submittedName>
</protein>
<name>A0ABV8N5P0_9ACTN</name>
<comment type="caution">
    <text evidence="2">The sequence shown here is derived from an EMBL/GenBank/DDBJ whole genome shotgun (WGS) entry which is preliminary data.</text>
</comment>
<sequence>VDLGASQTREQLAALLVNKASRLQPWSSSHRGAVHRSDHSSVKDGSGDRRVFQKSGTRG</sequence>
<organism evidence="2 3">
    <name type="scientific">Streptomyces flavovirens</name>
    <dbReference type="NCBI Taxonomy" id="52258"/>
    <lineage>
        <taxon>Bacteria</taxon>
        <taxon>Bacillati</taxon>
        <taxon>Actinomycetota</taxon>
        <taxon>Actinomycetes</taxon>
        <taxon>Kitasatosporales</taxon>
        <taxon>Streptomycetaceae</taxon>
        <taxon>Streptomyces</taxon>
    </lineage>
</organism>
<reference evidence="3" key="1">
    <citation type="journal article" date="2019" name="Int. J. Syst. Evol. Microbiol.">
        <title>The Global Catalogue of Microorganisms (GCM) 10K type strain sequencing project: providing services to taxonomists for standard genome sequencing and annotation.</title>
        <authorList>
            <consortium name="The Broad Institute Genomics Platform"/>
            <consortium name="The Broad Institute Genome Sequencing Center for Infectious Disease"/>
            <person name="Wu L."/>
            <person name="Ma J."/>
        </authorList>
    </citation>
    <scope>NUCLEOTIDE SEQUENCE [LARGE SCALE GENOMIC DNA]</scope>
    <source>
        <strain evidence="3">CCM 3243</strain>
    </source>
</reference>
<keyword evidence="3" id="KW-1185">Reference proteome</keyword>
<dbReference type="Proteomes" id="UP001595871">
    <property type="component" value="Unassembled WGS sequence"/>
</dbReference>
<feature type="compositionally biased region" description="Basic and acidic residues" evidence="1">
    <location>
        <begin position="35"/>
        <end position="51"/>
    </location>
</feature>
<evidence type="ECO:0000313" key="2">
    <source>
        <dbReference type="EMBL" id="MFC4187081.1"/>
    </source>
</evidence>
<gene>
    <name evidence="2" type="ORF">ACFO3R_11945</name>
</gene>
<feature type="non-terminal residue" evidence="2">
    <location>
        <position position="1"/>
    </location>
</feature>
<evidence type="ECO:0000256" key="1">
    <source>
        <dbReference type="SAM" id="MobiDB-lite"/>
    </source>
</evidence>
<dbReference type="RefSeq" id="WP_381580708.1">
    <property type="nucleotide sequence ID" value="NZ_JBHSCF010000017.1"/>
</dbReference>
<evidence type="ECO:0000313" key="3">
    <source>
        <dbReference type="Proteomes" id="UP001595871"/>
    </source>
</evidence>
<proteinExistence type="predicted"/>
<dbReference type="EMBL" id="JBHSCF010000017">
    <property type="protein sequence ID" value="MFC4187081.1"/>
    <property type="molecule type" value="Genomic_DNA"/>
</dbReference>